<comment type="caution">
    <text evidence="1">The sequence shown here is derived from an EMBL/GenBank/DDBJ whole genome shotgun (WGS) entry which is preliminary data.</text>
</comment>
<dbReference type="AlphaFoldDB" id="A0A2I1HVZ3"/>
<reference evidence="1 2" key="1">
    <citation type="submission" date="2015-10" db="EMBL/GenBank/DDBJ databases">
        <title>Genome analyses suggest a sexual origin of heterokaryosis in a supposedly ancient asexual fungus.</title>
        <authorList>
            <person name="Ropars J."/>
            <person name="Sedzielewska K."/>
            <person name="Noel J."/>
            <person name="Charron P."/>
            <person name="Farinelli L."/>
            <person name="Marton T."/>
            <person name="Kruger M."/>
            <person name="Pelin A."/>
            <person name="Brachmann A."/>
            <person name="Corradi N."/>
        </authorList>
    </citation>
    <scope>NUCLEOTIDE SEQUENCE [LARGE SCALE GENOMIC DNA]</scope>
    <source>
        <strain evidence="1 2">A4</strain>
    </source>
</reference>
<dbReference type="EMBL" id="LLXI01008843">
    <property type="protein sequence ID" value="PKY63055.1"/>
    <property type="molecule type" value="Genomic_DNA"/>
</dbReference>
<name>A0A2I1HVZ3_9GLOM</name>
<evidence type="ECO:0000313" key="2">
    <source>
        <dbReference type="Proteomes" id="UP000234323"/>
    </source>
</evidence>
<sequence>MEQNEKIEDIKRLVEKYLDLGDMNSKVIWKWFYLGRDFEQKVNRRIDQEREKSEQTVRKEIYNEMMEFLMKENEDDEIKKNKKKALKEKMRGAKVIYELFMKIGQERINNVKETNVTTIIKLTTSQKNQIIKDFKKK</sequence>
<dbReference type="VEuPathDB" id="FungiDB:RhiirA1_492984"/>
<organism evidence="1 2">
    <name type="scientific">Rhizophagus irregularis</name>
    <dbReference type="NCBI Taxonomy" id="588596"/>
    <lineage>
        <taxon>Eukaryota</taxon>
        <taxon>Fungi</taxon>
        <taxon>Fungi incertae sedis</taxon>
        <taxon>Mucoromycota</taxon>
        <taxon>Glomeromycotina</taxon>
        <taxon>Glomeromycetes</taxon>
        <taxon>Glomerales</taxon>
        <taxon>Glomeraceae</taxon>
        <taxon>Rhizophagus</taxon>
    </lineage>
</organism>
<keyword evidence="2" id="KW-1185">Reference proteome</keyword>
<gene>
    <name evidence="1" type="ORF">RhiirA4_490817</name>
</gene>
<evidence type="ECO:0000313" key="1">
    <source>
        <dbReference type="EMBL" id="PKY63055.1"/>
    </source>
</evidence>
<proteinExistence type="predicted"/>
<dbReference type="Proteomes" id="UP000234323">
    <property type="component" value="Unassembled WGS sequence"/>
</dbReference>
<accession>A0A2I1HVZ3</accession>
<protein>
    <submittedName>
        <fullName evidence="1">Uncharacterized protein</fullName>
    </submittedName>
</protein>